<dbReference type="SUPFAM" id="SSF53901">
    <property type="entry name" value="Thiolase-like"/>
    <property type="match status" value="1"/>
</dbReference>
<reference evidence="3" key="1">
    <citation type="journal article" date="2019" name="Int. J. Syst. Evol. Microbiol.">
        <title>The Global Catalogue of Microorganisms (GCM) 10K type strain sequencing project: providing services to taxonomists for standard genome sequencing and annotation.</title>
        <authorList>
            <consortium name="The Broad Institute Genomics Platform"/>
            <consortium name="The Broad Institute Genome Sequencing Center for Infectious Disease"/>
            <person name="Wu L."/>
            <person name="Ma J."/>
        </authorList>
    </citation>
    <scope>NUCLEOTIDE SEQUENCE [LARGE SCALE GENOMIC DNA]</scope>
    <source>
        <strain evidence="3">CG52</strain>
    </source>
</reference>
<dbReference type="Proteomes" id="UP001597322">
    <property type="component" value="Unassembled WGS sequence"/>
</dbReference>
<gene>
    <name evidence="2" type="ORF">ACFSE1_08735</name>
</gene>
<protein>
    <submittedName>
        <fullName evidence="2">Uncharacterized protein</fullName>
    </submittedName>
</protein>
<comment type="caution">
    <text evidence="2">The sequence shown here is derived from an EMBL/GenBank/DDBJ whole genome shotgun (WGS) entry which is preliminary data.</text>
</comment>
<proteinExistence type="predicted"/>
<dbReference type="RefSeq" id="WP_377399401.1">
    <property type="nucleotide sequence ID" value="NZ_JBHUEQ010000015.1"/>
</dbReference>
<dbReference type="InterPro" id="IPR016039">
    <property type="entry name" value="Thiolase-like"/>
</dbReference>
<dbReference type="EMBL" id="JBHUEQ010000015">
    <property type="protein sequence ID" value="MFD1745542.1"/>
    <property type="molecule type" value="Genomic_DNA"/>
</dbReference>
<feature type="region of interest" description="Disordered" evidence="1">
    <location>
        <begin position="1"/>
        <end position="31"/>
    </location>
</feature>
<accession>A0ABW4M335</accession>
<organism evidence="2 3">
    <name type="scientific">Rhizobium helianthi</name>
    <dbReference type="NCBI Taxonomy" id="1132695"/>
    <lineage>
        <taxon>Bacteria</taxon>
        <taxon>Pseudomonadati</taxon>
        <taxon>Pseudomonadota</taxon>
        <taxon>Alphaproteobacteria</taxon>
        <taxon>Hyphomicrobiales</taxon>
        <taxon>Rhizobiaceae</taxon>
        <taxon>Rhizobium/Agrobacterium group</taxon>
        <taxon>Rhizobium</taxon>
    </lineage>
</organism>
<evidence type="ECO:0000256" key="1">
    <source>
        <dbReference type="SAM" id="MobiDB-lite"/>
    </source>
</evidence>
<evidence type="ECO:0000313" key="2">
    <source>
        <dbReference type="EMBL" id="MFD1745542.1"/>
    </source>
</evidence>
<name>A0ABW4M335_9HYPH</name>
<sequence>MIPVNKTTQLVRQGEGQPALPSGNAFHPLDAPFRSKRQKPSFYADPVSWLVLEAAEQAIGRCPQDVKEHPQSVAVITISDVCTLHTMREIEAKLTEGVISPLRFSGANPGAIGSLPSYFSTFSGPTLVLSMPPEEAGGIAGALASTWLREGTAKFVIFNRHWMRRDGHHVNSTIFANPEEVQQWLA</sequence>
<dbReference type="Gene3D" id="3.40.47.10">
    <property type="match status" value="1"/>
</dbReference>
<keyword evidence="3" id="KW-1185">Reference proteome</keyword>
<evidence type="ECO:0000313" key="3">
    <source>
        <dbReference type="Proteomes" id="UP001597322"/>
    </source>
</evidence>
<feature type="compositionally biased region" description="Polar residues" evidence="1">
    <location>
        <begin position="1"/>
        <end position="11"/>
    </location>
</feature>